<dbReference type="RefSeq" id="WP_095848652.1">
    <property type="nucleotide sequence ID" value="NZ_CP014136.1"/>
</dbReference>
<dbReference type="OrthoDB" id="5674026at2"/>
<accession>A0A250B7C5</accession>
<proteinExistence type="predicted"/>
<dbReference type="InterPro" id="IPR036624">
    <property type="entry name" value="Hcp1-lik_sf"/>
</dbReference>
<dbReference type="InterPro" id="IPR052947">
    <property type="entry name" value="T6SS_Hcp1_domain"/>
</dbReference>
<gene>
    <name evidence="1" type="ORF">AWC35_23520</name>
</gene>
<dbReference type="PANTHER" id="PTHR34319:SF6">
    <property type="entry name" value="MAJOR EXPORTED PROTEIN"/>
    <property type="match status" value="1"/>
</dbReference>
<protein>
    <submittedName>
        <fullName evidence="1">Hcp family T6SS protein CtsH1</fullName>
    </submittedName>
</protein>
<dbReference type="AlphaFoldDB" id="A0A250B7C5"/>
<keyword evidence="2" id="KW-1185">Reference proteome</keyword>
<dbReference type="EMBL" id="CP014136">
    <property type="protein sequence ID" value="ATA22064.1"/>
    <property type="molecule type" value="Genomic_DNA"/>
</dbReference>
<dbReference type="Proteomes" id="UP000217182">
    <property type="component" value="Chromosome"/>
</dbReference>
<dbReference type="Pfam" id="PF05638">
    <property type="entry name" value="T6SS_HCP"/>
    <property type="match status" value="1"/>
</dbReference>
<dbReference type="SUPFAM" id="SSF141452">
    <property type="entry name" value="Hcp1-like"/>
    <property type="match status" value="1"/>
</dbReference>
<sequence>MAIPSYLWLKDDGGADIKGSVDVQEREGSIEVTGFAHNLRLPTDPMNGKPTGPRKHAPVMFQKEFDSSSPYLMKAVATGQNLKSAEFKWYHINDAGQEVEYYNMLLEGVKIVSVSPIMHDTKDSAKEKHNHLECVELAYTKITWKHCDGNIIFSDSWNERA</sequence>
<dbReference type="PANTHER" id="PTHR34319">
    <property type="entry name" value="MAJOR EXPORTED PROTEIN"/>
    <property type="match status" value="1"/>
</dbReference>
<dbReference type="KEGG" id="gqu:AWC35_23520"/>
<name>A0A250B7C5_9GAMM</name>
<evidence type="ECO:0000313" key="1">
    <source>
        <dbReference type="EMBL" id="ATA22064.1"/>
    </source>
</evidence>
<dbReference type="Gene3D" id="2.30.110.20">
    <property type="entry name" value="Hcp1-like"/>
    <property type="match status" value="1"/>
</dbReference>
<evidence type="ECO:0000313" key="2">
    <source>
        <dbReference type="Proteomes" id="UP000217182"/>
    </source>
</evidence>
<organism evidence="1 2">
    <name type="scientific">Gibbsiella quercinecans</name>
    <dbReference type="NCBI Taxonomy" id="929813"/>
    <lineage>
        <taxon>Bacteria</taxon>
        <taxon>Pseudomonadati</taxon>
        <taxon>Pseudomonadota</taxon>
        <taxon>Gammaproteobacteria</taxon>
        <taxon>Enterobacterales</taxon>
        <taxon>Yersiniaceae</taxon>
        <taxon>Gibbsiella</taxon>
    </lineage>
</organism>
<dbReference type="NCBIfam" id="TIGR03344">
    <property type="entry name" value="VI_effect_Hcp1"/>
    <property type="match status" value="1"/>
</dbReference>
<reference evidence="1 2" key="1">
    <citation type="submission" date="2016-01" db="EMBL/GenBank/DDBJ databases">
        <authorList>
            <person name="Oliw E.H."/>
        </authorList>
    </citation>
    <scope>NUCLEOTIDE SEQUENCE [LARGE SCALE GENOMIC DNA]</scope>
    <source>
        <strain evidence="1 2">FRB97</strain>
    </source>
</reference>
<dbReference type="InterPro" id="IPR008514">
    <property type="entry name" value="T6SS_Hcp"/>
</dbReference>